<dbReference type="SUPFAM" id="SSF48264">
    <property type="entry name" value="Cytochrome P450"/>
    <property type="match status" value="1"/>
</dbReference>
<comment type="caution">
    <text evidence="9">The sequence shown here is derived from an EMBL/GenBank/DDBJ whole genome shotgun (WGS) entry which is preliminary data.</text>
</comment>
<evidence type="ECO:0000256" key="2">
    <source>
        <dbReference type="ARBA" id="ARBA00010617"/>
    </source>
</evidence>
<dbReference type="InterPro" id="IPR002397">
    <property type="entry name" value="Cyt_P450_B"/>
</dbReference>
<evidence type="ECO:0000256" key="5">
    <source>
        <dbReference type="ARBA" id="ARBA00023002"/>
    </source>
</evidence>
<dbReference type="CDD" id="cd20625">
    <property type="entry name" value="CYP164-like"/>
    <property type="match status" value="1"/>
</dbReference>
<protein>
    <submittedName>
        <fullName evidence="9">Cytochrome P450</fullName>
    </submittedName>
</protein>
<dbReference type="EMBL" id="BMNE01000002">
    <property type="protein sequence ID" value="GGN76293.1"/>
    <property type="molecule type" value="Genomic_DNA"/>
</dbReference>
<keyword evidence="7 8" id="KW-0503">Monooxygenase</keyword>
<dbReference type="InterPro" id="IPR001128">
    <property type="entry name" value="Cyt_P450"/>
</dbReference>
<reference evidence="10" key="1">
    <citation type="journal article" date="2019" name="Int. J. Syst. Evol. Microbiol.">
        <title>The Global Catalogue of Microorganisms (GCM) 10K type strain sequencing project: providing services to taxonomists for standard genome sequencing and annotation.</title>
        <authorList>
            <consortium name="The Broad Institute Genomics Platform"/>
            <consortium name="The Broad Institute Genome Sequencing Center for Infectious Disease"/>
            <person name="Wu L."/>
            <person name="Ma J."/>
        </authorList>
    </citation>
    <scope>NUCLEOTIDE SEQUENCE [LARGE SCALE GENOMIC DNA]</scope>
    <source>
        <strain evidence="10">CGMCC 4.7329</strain>
    </source>
</reference>
<name>A0ABQ2KDL5_9NOCA</name>
<evidence type="ECO:0000256" key="3">
    <source>
        <dbReference type="ARBA" id="ARBA00022617"/>
    </source>
</evidence>
<evidence type="ECO:0000256" key="7">
    <source>
        <dbReference type="ARBA" id="ARBA00023033"/>
    </source>
</evidence>
<dbReference type="InterPro" id="IPR036396">
    <property type="entry name" value="Cyt_P450_sf"/>
</dbReference>
<evidence type="ECO:0000256" key="4">
    <source>
        <dbReference type="ARBA" id="ARBA00022723"/>
    </source>
</evidence>
<evidence type="ECO:0000313" key="9">
    <source>
        <dbReference type="EMBL" id="GGN76293.1"/>
    </source>
</evidence>
<evidence type="ECO:0000313" key="10">
    <source>
        <dbReference type="Proteomes" id="UP000658127"/>
    </source>
</evidence>
<keyword evidence="6 8" id="KW-0408">Iron</keyword>
<comment type="similarity">
    <text evidence="2 8">Belongs to the cytochrome P450 family.</text>
</comment>
<dbReference type="Pfam" id="PF00067">
    <property type="entry name" value="p450"/>
    <property type="match status" value="1"/>
</dbReference>
<evidence type="ECO:0000256" key="8">
    <source>
        <dbReference type="RuleBase" id="RU000461"/>
    </source>
</evidence>
<keyword evidence="5 8" id="KW-0560">Oxidoreductase</keyword>
<keyword evidence="4 8" id="KW-0479">Metal-binding</keyword>
<proteinExistence type="inferred from homology"/>
<dbReference type="InterPro" id="IPR017972">
    <property type="entry name" value="Cyt_P450_CS"/>
</dbReference>
<dbReference type="PANTHER" id="PTHR46696">
    <property type="entry name" value="P450, PUTATIVE (EUROFUNG)-RELATED"/>
    <property type="match status" value="1"/>
</dbReference>
<comment type="cofactor">
    <cofactor evidence="1">
        <name>heme</name>
        <dbReference type="ChEBI" id="CHEBI:30413"/>
    </cofactor>
</comment>
<evidence type="ECO:0000256" key="1">
    <source>
        <dbReference type="ARBA" id="ARBA00001971"/>
    </source>
</evidence>
<dbReference type="PRINTS" id="PR00385">
    <property type="entry name" value="P450"/>
</dbReference>
<keyword evidence="3 8" id="KW-0349">Heme</keyword>
<evidence type="ECO:0000256" key="6">
    <source>
        <dbReference type="ARBA" id="ARBA00023004"/>
    </source>
</evidence>
<sequence length="454" mass="49822">MEETFGRAAGVAMIAQYWLRWSAEHGAPRAILRWQVRRGDPFAILLSGQRGLHDPYPLIDELREPGGLLRTPLSYAAFDHPQVRAILRDSRFGVRQALGGELPGPWRKLAERVTVPPNPVEPPSMLVLDPPEHTRMRKPVSSAFTPRAIARLRDRVEVVTAELLDAMPAHGSVDLITDFAARVPIAIIAEMLGFPASDRELFLRWGDQVTPLLDIGTSWRSYRGAMVAIESMDEYLAAHIAKLRREPGEDILSTLVSSGDLDLRELQAGSSLLMGAGFETTVNLIGNAIAALSANPDQLAIAQADPDRWSDVVEETLRFDPPVQTTARQALEDVEIDGVTVREGGTVILSLAGANRDPAVFSDPHRFDIDRPNLREHVAFSSGIHACLGASLARMEAVHALRALYTRYPDLRLREAPTRRNLFTLHGFEHMPVDLGPVARTPSPDGLTGAALTS</sequence>
<keyword evidence="10" id="KW-1185">Reference proteome</keyword>
<accession>A0ABQ2KDL5</accession>
<dbReference type="Gene3D" id="1.10.630.10">
    <property type="entry name" value="Cytochrome P450"/>
    <property type="match status" value="1"/>
</dbReference>
<dbReference type="PANTHER" id="PTHR46696:SF4">
    <property type="entry name" value="BIOTIN BIOSYNTHESIS CYTOCHROME P450"/>
    <property type="match status" value="1"/>
</dbReference>
<organism evidence="9 10">
    <name type="scientific">Nocardia rhizosphaerihabitans</name>
    <dbReference type="NCBI Taxonomy" id="1691570"/>
    <lineage>
        <taxon>Bacteria</taxon>
        <taxon>Bacillati</taxon>
        <taxon>Actinomycetota</taxon>
        <taxon>Actinomycetes</taxon>
        <taxon>Mycobacteriales</taxon>
        <taxon>Nocardiaceae</taxon>
        <taxon>Nocardia</taxon>
    </lineage>
</organism>
<gene>
    <name evidence="9" type="ORF">GCM10011610_21540</name>
</gene>
<dbReference type="PROSITE" id="PS00086">
    <property type="entry name" value="CYTOCHROME_P450"/>
    <property type="match status" value="1"/>
</dbReference>
<dbReference type="Proteomes" id="UP000658127">
    <property type="component" value="Unassembled WGS sequence"/>
</dbReference>
<dbReference type="PRINTS" id="PR00359">
    <property type="entry name" value="BP450"/>
</dbReference>